<dbReference type="AlphaFoldDB" id="A0A2N1PTF7"/>
<dbReference type="Gene3D" id="3.30.200.20">
    <property type="entry name" value="Phosphorylase Kinase, domain 1"/>
    <property type="match status" value="1"/>
</dbReference>
<evidence type="ECO:0000256" key="5">
    <source>
        <dbReference type="PROSITE-ProRule" id="PRU10141"/>
    </source>
</evidence>
<evidence type="ECO:0000256" key="6">
    <source>
        <dbReference type="SAM" id="MobiDB-lite"/>
    </source>
</evidence>
<dbReference type="Pfam" id="PF03130">
    <property type="entry name" value="HEAT_PBS"/>
    <property type="match status" value="1"/>
</dbReference>
<dbReference type="EMBL" id="PGXC01000002">
    <property type="protein sequence ID" value="PKK91627.1"/>
    <property type="molecule type" value="Genomic_DNA"/>
</dbReference>
<evidence type="ECO:0000313" key="9">
    <source>
        <dbReference type="Proteomes" id="UP000233256"/>
    </source>
</evidence>
<evidence type="ECO:0000256" key="3">
    <source>
        <dbReference type="ARBA" id="ARBA00022777"/>
    </source>
</evidence>
<comment type="caution">
    <text evidence="8">The sequence shown here is derived from an EMBL/GenBank/DDBJ whole genome shotgun (WGS) entry which is preliminary data.</text>
</comment>
<name>A0A2N1PTF7_9BACT</name>
<accession>A0A2N1PTF7</accession>
<feature type="compositionally biased region" description="Polar residues" evidence="6">
    <location>
        <begin position="666"/>
        <end position="680"/>
    </location>
</feature>
<dbReference type="InterPro" id="IPR011009">
    <property type="entry name" value="Kinase-like_dom_sf"/>
</dbReference>
<dbReference type="InterPro" id="IPR008271">
    <property type="entry name" value="Ser/Thr_kinase_AS"/>
</dbReference>
<dbReference type="InterPro" id="IPR017441">
    <property type="entry name" value="Protein_kinase_ATP_BS"/>
</dbReference>
<dbReference type="SUPFAM" id="SSF48452">
    <property type="entry name" value="TPR-like"/>
    <property type="match status" value="1"/>
</dbReference>
<reference evidence="8 9" key="1">
    <citation type="journal article" date="2017" name="ISME J.">
        <title>Potential for microbial H2 and metal transformations associated with novel bacteria and archaea in deep terrestrial subsurface sediments.</title>
        <authorList>
            <person name="Hernsdorf A.W."/>
            <person name="Amano Y."/>
            <person name="Miyakawa K."/>
            <person name="Ise K."/>
            <person name="Suzuki Y."/>
            <person name="Anantharaman K."/>
            <person name="Probst A."/>
            <person name="Burstein D."/>
            <person name="Thomas B.C."/>
            <person name="Banfield J.F."/>
        </authorList>
    </citation>
    <scope>NUCLEOTIDE SEQUENCE [LARGE SCALE GENOMIC DNA]</scope>
    <source>
        <strain evidence="8">HGW-Wallbacteria-1</strain>
    </source>
</reference>
<dbReference type="InterPro" id="IPR011989">
    <property type="entry name" value="ARM-like"/>
</dbReference>
<dbReference type="InterPro" id="IPR011990">
    <property type="entry name" value="TPR-like_helical_dom_sf"/>
</dbReference>
<keyword evidence="3" id="KW-0418">Kinase</keyword>
<evidence type="ECO:0000313" key="8">
    <source>
        <dbReference type="EMBL" id="PKK91627.1"/>
    </source>
</evidence>
<dbReference type="Proteomes" id="UP000233256">
    <property type="component" value="Unassembled WGS sequence"/>
</dbReference>
<dbReference type="PROSITE" id="PS50011">
    <property type="entry name" value="PROTEIN_KINASE_DOM"/>
    <property type="match status" value="1"/>
</dbReference>
<dbReference type="PROSITE" id="PS00108">
    <property type="entry name" value="PROTEIN_KINASE_ST"/>
    <property type="match status" value="1"/>
</dbReference>
<feature type="region of interest" description="Disordered" evidence="6">
    <location>
        <begin position="71"/>
        <end position="93"/>
    </location>
</feature>
<dbReference type="SUPFAM" id="SSF48371">
    <property type="entry name" value="ARM repeat"/>
    <property type="match status" value="1"/>
</dbReference>
<keyword evidence="2 5" id="KW-0547">Nucleotide-binding</keyword>
<feature type="binding site" evidence="5">
    <location>
        <position position="731"/>
    </location>
    <ligand>
        <name>ATP</name>
        <dbReference type="ChEBI" id="CHEBI:30616"/>
    </ligand>
</feature>
<evidence type="ECO:0000256" key="1">
    <source>
        <dbReference type="ARBA" id="ARBA00022679"/>
    </source>
</evidence>
<sequence>MVPIKLIRNLDSADPETTKEMILQIGECSDPRAVEYLEPLLKHKNVGVRYFTKKVIDRLIRLPIPEGPFLDSESQRSPIAGTGHNADEDNSPLPDVPATAFERIALARGKAYATETGSNSNANINDALVEEYITKLDSSASQDRLEAIFNLKRFVNEEVGISLLELCDREKDPLVLSVLVKVLPEFYPCLLDATVQRLTTALTSDDPRVRANSVEALEQIWFEHKERSQVPDIFKLVIPLVSDSDNRVKANALKFLFSFDRSLVLAELNTMIDESEIWMKDSALYALGEIRDTAVIPILLKASLDANEEIRLKAVGKLAAIGTPDALLPLSEVFVQALSDDVHEMNFIADMVLDRLGERLIADSADAAPREILLGFLTCAMEHGEGAVGARIMSNLLSNDSISQAELTRSVEILMKTGNSQACVNFYEPIFRELLARFPSEAARFAEFCIMSGHFSKAMDIYEKVVAANPDNATNLYRLGEISLINGMYDRAVRSLEKALHLGGCSAPHARKLLAEACLRKGAIKRALTEGQDCMKLCLTMEDAETANHLIYELACSFAETGQSLIALSMFRTISGRNPDFRDIADKISFLANQSSDLLAQDKDIPEENVATLVKNPNFADELTLEDARTIILFDQLPSQNISDERENGNPPQPKNRSIPKEPLKTDQSQNEPPRNTVQAAQGLDISPEEFHSIRERIDNRYTGLRLIGRGGMGLVFHARDTRLSREVALKVLPEYLCNESESLARFLREAQAVARLNHFNLVQIYDIVIQQQFAYLVMEFIDGLTVRQLLKKKGKIPLNVLKNIASQLCQALINAHDATVIHRDIKPDNLMVNRGGKLKVMDFGLAKGEFCENITRVGSVLGTSIYMAPEQITGSNPDKCSDIYSVGITLYEMAVGYPPFSKGNISYQHIHVKADPPSEKNRDLPAEFDRIILKCLSKKSEDRYQDCRDLLADIEKL</sequence>
<keyword evidence="4 5" id="KW-0067">ATP-binding</keyword>
<dbReference type="Pfam" id="PF00069">
    <property type="entry name" value="Pkinase"/>
    <property type="match status" value="1"/>
</dbReference>
<organism evidence="8 9">
    <name type="scientific">Candidatus Wallbacteria bacterium HGW-Wallbacteria-1</name>
    <dbReference type="NCBI Taxonomy" id="2013854"/>
    <lineage>
        <taxon>Bacteria</taxon>
        <taxon>Candidatus Walliibacteriota</taxon>
    </lineage>
</organism>
<dbReference type="CDD" id="cd14014">
    <property type="entry name" value="STKc_PknB_like"/>
    <property type="match status" value="1"/>
</dbReference>
<evidence type="ECO:0000259" key="7">
    <source>
        <dbReference type="PROSITE" id="PS50011"/>
    </source>
</evidence>
<dbReference type="GO" id="GO:0004674">
    <property type="term" value="F:protein serine/threonine kinase activity"/>
    <property type="evidence" value="ECO:0007669"/>
    <property type="project" value="TreeGrafter"/>
</dbReference>
<dbReference type="GO" id="GO:0005524">
    <property type="term" value="F:ATP binding"/>
    <property type="evidence" value="ECO:0007669"/>
    <property type="project" value="UniProtKB-UniRule"/>
</dbReference>
<proteinExistence type="predicted"/>
<dbReference type="SMART" id="SM00220">
    <property type="entry name" value="S_TKc"/>
    <property type="match status" value="1"/>
</dbReference>
<dbReference type="Gene3D" id="1.10.510.10">
    <property type="entry name" value="Transferase(Phosphotransferase) domain 1"/>
    <property type="match status" value="1"/>
</dbReference>
<evidence type="ECO:0000256" key="2">
    <source>
        <dbReference type="ARBA" id="ARBA00022741"/>
    </source>
</evidence>
<dbReference type="Gene3D" id="1.25.40.10">
    <property type="entry name" value="Tetratricopeptide repeat domain"/>
    <property type="match status" value="1"/>
</dbReference>
<dbReference type="PANTHER" id="PTHR43289">
    <property type="entry name" value="MITOGEN-ACTIVATED PROTEIN KINASE KINASE KINASE 20-RELATED"/>
    <property type="match status" value="1"/>
</dbReference>
<protein>
    <recommendedName>
        <fullName evidence="7">Protein kinase domain-containing protein</fullName>
    </recommendedName>
</protein>
<dbReference type="InterPro" id="IPR016024">
    <property type="entry name" value="ARM-type_fold"/>
</dbReference>
<gene>
    <name evidence="8" type="ORF">CVV64_02860</name>
</gene>
<dbReference type="PANTHER" id="PTHR43289:SF6">
    <property type="entry name" value="SERINE_THREONINE-PROTEIN KINASE NEKL-3"/>
    <property type="match status" value="1"/>
</dbReference>
<evidence type="ECO:0000256" key="4">
    <source>
        <dbReference type="ARBA" id="ARBA00022840"/>
    </source>
</evidence>
<keyword evidence="1" id="KW-0808">Transferase</keyword>
<dbReference type="PROSITE" id="PS00107">
    <property type="entry name" value="PROTEIN_KINASE_ATP"/>
    <property type="match status" value="1"/>
</dbReference>
<dbReference type="InterPro" id="IPR004155">
    <property type="entry name" value="PBS_lyase_HEAT"/>
</dbReference>
<dbReference type="InterPro" id="IPR000719">
    <property type="entry name" value="Prot_kinase_dom"/>
</dbReference>
<dbReference type="SUPFAM" id="SSF56112">
    <property type="entry name" value="Protein kinase-like (PK-like)"/>
    <property type="match status" value="1"/>
</dbReference>
<dbReference type="Gene3D" id="1.25.10.10">
    <property type="entry name" value="Leucine-rich Repeat Variant"/>
    <property type="match status" value="1"/>
</dbReference>
<feature type="domain" description="Protein kinase" evidence="7">
    <location>
        <begin position="702"/>
        <end position="958"/>
    </location>
</feature>
<feature type="region of interest" description="Disordered" evidence="6">
    <location>
        <begin position="639"/>
        <end position="683"/>
    </location>
</feature>